<evidence type="ECO:0008006" key="7">
    <source>
        <dbReference type="Google" id="ProtNLM"/>
    </source>
</evidence>
<dbReference type="PANTHER" id="PTHR33365">
    <property type="entry name" value="YALI0B05434P"/>
    <property type="match status" value="1"/>
</dbReference>
<protein>
    <recommendedName>
        <fullName evidence="7">Tat pathway signal sequence</fullName>
    </recommendedName>
</protein>
<dbReference type="AlphaFoldDB" id="A0A179FTT5"/>
<dbReference type="GO" id="GO:0043386">
    <property type="term" value="P:mycotoxin biosynthetic process"/>
    <property type="evidence" value="ECO:0007669"/>
    <property type="project" value="InterPro"/>
</dbReference>
<keyword evidence="6" id="KW-1185">Reference proteome</keyword>
<keyword evidence="4" id="KW-1133">Transmembrane helix</keyword>
<dbReference type="STRING" id="1380566.A0A179FTT5"/>
<dbReference type="KEGG" id="pchm:VFPPC_15914"/>
<keyword evidence="4" id="KW-0812">Transmembrane</keyword>
<dbReference type="PANTHER" id="PTHR33365:SF11">
    <property type="entry name" value="TAT PATHWAY SIGNAL SEQUENCE"/>
    <property type="match status" value="1"/>
</dbReference>
<reference evidence="5 6" key="1">
    <citation type="journal article" date="2016" name="PLoS Pathog.">
        <title>Biosynthesis of antibiotic leucinostatins in bio-control fungus Purpureocillium lilacinum and their inhibition on phytophthora revealed by genome mining.</title>
        <authorList>
            <person name="Wang G."/>
            <person name="Liu Z."/>
            <person name="Lin R."/>
            <person name="Li E."/>
            <person name="Mao Z."/>
            <person name="Ling J."/>
            <person name="Yang Y."/>
            <person name="Yin W.B."/>
            <person name="Xie B."/>
        </authorList>
    </citation>
    <scope>NUCLEOTIDE SEQUENCE [LARGE SCALE GENOMIC DNA]</scope>
    <source>
        <strain evidence="5">170</strain>
    </source>
</reference>
<feature type="transmembrane region" description="Helical" evidence="4">
    <location>
        <begin position="34"/>
        <end position="53"/>
    </location>
</feature>
<keyword evidence="4" id="KW-0472">Membrane</keyword>
<sequence length="228" mass="26558">MTDSLKNVALEEEESFLPHSNTPKTQNLPRHRRVVAFFTVLNVGALVLIYVLLRSRTSTLEFPNPFPSIEYEIRSFKEEYNRDMSVADVWDTKKDYPPFEGLIFIDNAEEYRLPPGVQVDGKANQYGTAWTHQYHCLEMIHTAYETTIHNSTSIHALLGDMDKEPKEAGIHHIRHCFDYLRQHIICAMDMRVEYPTTNPKGINGYEIPRRCVKRESLDKYMGEHGQRK</sequence>
<evidence type="ECO:0000256" key="4">
    <source>
        <dbReference type="SAM" id="Phobius"/>
    </source>
</evidence>
<evidence type="ECO:0000256" key="2">
    <source>
        <dbReference type="ARBA" id="ARBA00023002"/>
    </source>
</evidence>
<dbReference type="Pfam" id="PF11807">
    <property type="entry name" value="UstYa"/>
    <property type="match status" value="1"/>
</dbReference>
<gene>
    <name evidence="5" type="ORF">VFPPC_15914</name>
</gene>
<dbReference type="RefSeq" id="XP_018145916.1">
    <property type="nucleotide sequence ID" value="XM_018293667.1"/>
</dbReference>
<accession>A0A179FTT5</accession>
<evidence type="ECO:0000256" key="3">
    <source>
        <dbReference type="ARBA" id="ARBA00035112"/>
    </source>
</evidence>
<dbReference type="OrthoDB" id="4893950at2759"/>
<keyword evidence="2" id="KW-0560">Oxidoreductase</keyword>
<dbReference type="EMBL" id="LSBJ02000003">
    <property type="protein sequence ID" value="OAQ69066.1"/>
    <property type="molecule type" value="Genomic_DNA"/>
</dbReference>
<evidence type="ECO:0000313" key="5">
    <source>
        <dbReference type="EMBL" id="OAQ69066.1"/>
    </source>
</evidence>
<dbReference type="InterPro" id="IPR021765">
    <property type="entry name" value="UstYa-like"/>
</dbReference>
<comment type="similarity">
    <text evidence="3">Belongs to the ustYa family.</text>
</comment>
<comment type="caution">
    <text evidence="5">The sequence shown here is derived from an EMBL/GenBank/DDBJ whole genome shotgun (WGS) entry which is preliminary data.</text>
</comment>
<proteinExistence type="inferred from homology"/>
<evidence type="ECO:0000313" key="6">
    <source>
        <dbReference type="Proteomes" id="UP000078397"/>
    </source>
</evidence>
<dbReference type="GeneID" id="28857661"/>
<name>A0A179FTT5_METCM</name>
<evidence type="ECO:0000256" key="1">
    <source>
        <dbReference type="ARBA" id="ARBA00004685"/>
    </source>
</evidence>
<dbReference type="GO" id="GO:0016491">
    <property type="term" value="F:oxidoreductase activity"/>
    <property type="evidence" value="ECO:0007669"/>
    <property type="project" value="UniProtKB-KW"/>
</dbReference>
<organism evidence="5 6">
    <name type="scientific">Pochonia chlamydosporia 170</name>
    <dbReference type="NCBI Taxonomy" id="1380566"/>
    <lineage>
        <taxon>Eukaryota</taxon>
        <taxon>Fungi</taxon>
        <taxon>Dikarya</taxon>
        <taxon>Ascomycota</taxon>
        <taxon>Pezizomycotina</taxon>
        <taxon>Sordariomycetes</taxon>
        <taxon>Hypocreomycetidae</taxon>
        <taxon>Hypocreales</taxon>
        <taxon>Clavicipitaceae</taxon>
        <taxon>Pochonia</taxon>
    </lineage>
</organism>
<dbReference type="Proteomes" id="UP000078397">
    <property type="component" value="Unassembled WGS sequence"/>
</dbReference>
<comment type="pathway">
    <text evidence="1">Mycotoxin biosynthesis.</text>
</comment>